<keyword evidence="3 13" id="KW-0723">Serine/threonine-protein kinase</keyword>
<dbReference type="Gene3D" id="2.130.10.10">
    <property type="entry name" value="YVTN repeat-like/Quinoprotein amine dehydrogenase"/>
    <property type="match status" value="2"/>
</dbReference>
<dbReference type="GO" id="GO:0045053">
    <property type="term" value="P:protein retention in Golgi apparatus"/>
    <property type="evidence" value="ECO:0007669"/>
    <property type="project" value="EnsemblFungi"/>
</dbReference>
<dbReference type="PROSITE" id="PS50011">
    <property type="entry name" value="PROTEIN_KINASE_DOM"/>
    <property type="match status" value="1"/>
</dbReference>
<dbReference type="Pfam" id="PF00069">
    <property type="entry name" value="Pkinase"/>
    <property type="match status" value="1"/>
</dbReference>
<dbReference type="FunFam" id="1.10.510.10:FF:000497">
    <property type="entry name" value="Phosphoinositide 3-kinase regulatory subunit"/>
    <property type="match status" value="1"/>
</dbReference>
<evidence type="ECO:0000256" key="2">
    <source>
        <dbReference type="ARBA" id="ARBA00012513"/>
    </source>
</evidence>
<dbReference type="GO" id="GO:0051365">
    <property type="term" value="P:cellular response to potassium ion starvation"/>
    <property type="evidence" value="ECO:0007669"/>
    <property type="project" value="EnsemblFungi"/>
</dbReference>
<dbReference type="GO" id="GO:0005524">
    <property type="term" value="F:ATP binding"/>
    <property type="evidence" value="ECO:0007669"/>
    <property type="project" value="UniProtKB-KW"/>
</dbReference>
<dbReference type="SUPFAM" id="SSF48371">
    <property type="entry name" value="ARM repeat"/>
    <property type="match status" value="1"/>
</dbReference>
<dbReference type="InterPro" id="IPR011989">
    <property type="entry name" value="ARM-like"/>
</dbReference>
<evidence type="ECO:0000256" key="1">
    <source>
        <dbReference type="ARBA" id="ARBA00004455"/>
    </source>
</evidence>
<dbReference type="Proteomes" id="UP000000314">
    <property type="component" value="Chromosome 3"/>
</dbReference>
<dbReference type="GO" id="GO:0046854">
    <property type="term" value="P:phosphatidylinositol phosphate biosynthetic process"/>
    <property type="evidence" value="ECO:0007669"/>
    <property type="project" value="EnsemblFungi"/>
</dbReference>
<dbReference type="GO" id="GO:0034271">
    <property type="term" value="C:phosphatidylinositol 3-kinase complex, class III, type I"/>
    <property type="evidence" value="ECO:0007669"/>
    <property type="project" value="EnsemblFungi"/>
</dbReference>
<dbReference type="InterPro" id="IPR011009">
    <property type="entry name" value="Kinase-like_dom_sf"/>
</dbReference>
<dbReference type="GO" id="GO:0004674">
    <property type="term" value="F:protein serine/threonine kinase activity"/>
    <property type="evidence" value="ECO:0007669"/>
    <property type="project" value="UniProtKB-KW"/>
</dbReference>
<dbReference type="InterPro" id="IPR036322">
    <property type="entry name" value="WD40_repeat_dom_sf"/>
</dbReference>
<evidence type="ECO:0000313" key="13">
    <source>
        <dbReference type="EMBL" id="CAY69968.1"/>
    </source>
</evidence>
<evidence type="ECO:0000256" key="11">
    <source>
        <dbReference type="PROSITE-ProRule" id="PRU00221"/>
    </source>
</evidence>
<evidence type="ECO:0000256" key="4">
    <source>
        <dbReference type="ARBA" id="ARBA00022574"/>
    </source>
</evidence>
<organism evidence="13 14">
    <name type="scientific">Komagataella phaffii (strain GS115 / ATCC 20864)</name>
    <name type="common">Yeast</name>
    <name type="synonym">Pichia pastoris</name>
    <dbReference type="NCBI Taxonomy" id="644223"/>
    <lineage>
        <taxon>Eukaryota</taxon>
        <taxon>Fungi</taxon>
        <taxon>Dikarya</taxon>
        <taxon>Ascomycota</taxon>
        <taxon>Saccharomycotina</taxon>
        <taxon>Pichiomycetes</taxon>
        <taxon>Pichiales</taxon>
        <taxon>Pichiaceae</taxon>
        <taxon>Komagataella</taxon>
    </lineage>
</organism>
<comment type="subcellular location">
    <subcellularLocation>
        <location evidence="1">Endosome membrane</location>
        <topology evidence="1">Lipid-anchor</topology>
    </subcellularLocation>
    <subcellularLocation>
        <location evidence="10">Golgi apparatus</location>
        <location evidence="10">trans-Golgi network membrane</location>
        <topology evidence="10">Lipid-anchor</topology>
    </subcellularLocation>
</comment>
<sequence length="1340" mass="151888">MGAELSLLAPTAQPIALSAYVDFLSNIQYNKPLGTSRFLKTVKGLNDQGSIVVKVLVKPNSGLDLSEWVEKLEFLRLKLLDVPNVIPYNLVIDSVRAGYLIRPFQQRTLYERVSIQPYLEPIEKKWIAFQLIHAVMECHERGQYHGDIKSENVLLTSWDMVFLTDFAPFKPIYLPGNNPSQFSFYFDTSRRNVCYVAPERFLGEGTPTQYQEVDKLTSSMDIFSLGCTVAELFLEGSVLFTLPQLFKYKKGEYTPSLSGIVDNDLRNMIQEMIDLDPRKRISAHDCLRKHRGKVFPEYFYSFLYDYMLELSTPSDHSVGNWRFDECDRRIERIYNDMGMICDKLDVNLDLNIVHSFTEEPSQNVIPMTLRLPGVEPHIPQSSKTPYDSALIILNILLHSMRNTTHSSYRIKSCDLILMISEMLSDEQKLDRCLPYLVHLLNDPSIDVQAAALKYMTQLLLLVDYLTPVNVLIFPEYILPKLASFLSTTKGSYMRMIFATILPHLAKTALKFYEMAILLGSHVEKFELLKNFENLTIQLLIDPDSSAKISLLKNILPLASVFGKDKTNDIILSHMITYLNDPDENLRVAFIESILGLSIFVGITSLENYILPLLVQTLTDNSEIVVVNVLRSFAELNNLGLIKKRYKFDLIKVSSKLLLHPNSWIRLGTLRLLISVVKDLSLTDFYCLLYPLVRPFFEYEVTNFDWATLYPCIIKPIPRSIYTLSITWALKAEKTLFWQQVKLAKPDPFGSRNSTFLLNRNSKIGESGVVSNNQIPTSPEDIGWLGKLKASGFDEKDLWKIATLRDYIFRVARSRSNIPTQENNEVTMQQMGIYPRIVFFEKGSMYETEGFVTGSSMMANYRILVNSEYSPESLTKRKTVGGVNTNHTYSGANPYILKFLECIKFRHVLDDSEEFGPSIPSATVEEGHWKFEGVLVSHLTEHTGSITSLALSPDQQYFLTGDSKGIIRLWDVLQLERNGYATSHVTVSMSSSVKDIKFIENRNSFCAVTADGEIKIFRVEINSTSSSVRSNGSPHRHESISLLREHSLEGEHISDMKFIGPNLAVTTLSCKLILFDLRDMQIAEEIQNPVSHGFITSFDLDSSQSWLLIGTSKGILDFYDLRFELLVKSWKLKSTSYPIKHITVPPAGFTCNRKSERFALINGGTNDSVTIVFDVSKGQCSELYFTETVNLNTAIDNYEVLEVDNGEERTRTSVLATEVEDRSITSLTMLGSNQFLTATFDKRVILWDTGNKANSSALISKLDDFTSSFSSVQVRPHLMAINEKIVEKDPQNIGGPKRNMASANSSTFDLHSDIITGIAVIQKPLKMLILVDRAGVINIYK</sequence>
<reference evidence="13 14" key="1">
    <citation type="journal article" date="2009" name="Nat. Biotechnol.">
        <title>Genome sequence of the recombinant protein production host Pichia pastoris.</title>
        <authorList>
            <person name="De Schutter K."/>
            <person name="Lin Y.C."/>
            <person name="Tiels P."/>
            <person name="Van Hecke A."/>
            <person name="Glinka S."/>
            <person name="Weber-Lehmann J."/>
            <person name="Rouze P."/>
            <person name="Van de Peer Y."/>
            <person name="Callewaert N."/>
        </authorList>
    </citation>
    <scope>NUCLEOTIDE SEQUENCE [LARGE SCALE GENOMIC DNA]</scope>
    <source>
        <strain evidence="14">GS115 / ATCC 20864</strain>
    </source>
</reference>
<keyword evidence="5" id="KW-0808">Transferase</keyword>
<keyword evidence="14" id="KW-1185">Reference proteome</keyword>
<dbReference type="KEGG" id="ppa:PAS_chr3_0042"/>
<feature type="repeat" description="WD" evidence="11">
    <location>
        <begin position="938"/>
        <end position="971"/>
    </location>
</feature>
<feature type="domain" description="Protein kinase" evidence="12">
    <location>
        <begin position="27"/>
        <end position="303"/>
    </location>
</feature>
<dbReference type="GO" id="GO:0005794">
    <property type="term" value="C:Golgi apparatus"/>
    <property type="evidence" value="ECO:0007669"/>
    <property type="project" value="UniProtKB-SubCell"/>
</dbReference>
<evidence type="ECO:0000256" key="3">
    <source>
        <dbReference type="ARBA" id="ARBA00022527"/>
    </source>
</evidence>
<dbReference type="PROSITE" id="PS50294">
    <property type="entry name" value="WD_REPEATS_REGION"/>
    <property type="match status" value="1"/>
</dbReference>
<dbReference type="EC" id="2.7.11.1" evidence="2"/>
<dbReference type="GO" id="GO:0010008">
    <property type="term" value="C:endosome membrane"/>
    <property type="evidence" value="ECO:0007669"/>
    <property type="project" value="UniProtKB-SubCell"/>
</dbReference>
<dbReference type="SMART" id="SM00320">
    <property type="entry name" value="WD40"/>
    <property type="match status" value="4"/>
</dbReference>
<evidence type="ECO:0000256" key="7">
    <source>
        <dbReference type="ARBA" id="ARBA00022741"/>
    </source>
</evidence>
<dbReference type="GO" id="GO:0120095">
    <property type="term" value="C:vacuole-isolation membrane contact site"/>
    <property type="evidence" value="ECO:0007669"/>
    <property type="project" value="EnsemblFungi"/>
</dbReference>
<evidence type="ECO:0000256" key="8">
    <source>
        <dbReference type="ARBA" id="ARBA00022777"/>
    </source>
</evidence>
<keyword evidence="9" id="KW-0067">ATP-binding</keyword>
<evidence type="ECO:0000256" key="9">
    <source>
        <dbReference type="ARBA" id="ARBA00022840"/>
    </source>
</evidence>
<dbReference type="Gene3D" id="1.25.10.10">
    <property type="entry name" value="Leucine-rich Repeat Variant"/>
    <property type="match status" value="1"/>
</dbReference>
<dbReference type="HOGENOM" id="CLU_001696_0_1_1"/>
<dbReference type="GO" id="GO:0005770">
    <property type="term" value="C:late endosome"/>
    <property type="evidence" value="ECO:0007669"/>
    <property type="project" value="TreeGrafter"/>
</dbReference>
<dbReference type="SUPFAM" id="SSF56112">
    <property type="entry name" value="Protein kinase-like (PK-like)"/>
    <property type="match status" value="1"/>
</dbReference>
<keyword evidence="6" id="KW-0677">Repeat</keyword>
<dbReference type="GO" id="GO:0000011">
    <property type="term" value="P:vacuole inheritance"/>
    <property type="evidence" value="ECO:0007669"/>
    <property type="project" value="EnsemblFungi"/>
</dbReference>
<keyword evidence="7" id="KW-0547">Nucleotide-binding</keyword>
<dbReference type="InterPro" id="IPR055231">
    <property type="entry name" value="2AA_helical"/>
</dbReference>
<dbReference type="PANTHER" id="PTHR17583:SF0">
    <property type="entry name" value="PHOSPHOINOSITIDE 3-KINASE REGULATORY SUBUNIT 4"/>
    <property type="match status" value="1"/>
</dbReference>
<dbReference type="GO" id="GO:0032968">
    <property type="term" value="P:positive regulation of transcription elongation by RNA polymerase II"/>
    <property type="evidence" value="ECO:0007669"/>
    <property type="project" value="EnsemblFungi"/>
</dbReference>
<dbReference type="EMBL" id="FN392321">
    <property type="protein sequence ID" value="CAY69968.1"/>
    <property type="molecule type" value="Genomic_DNA"/>
</dbReference>
<evidence type="ECO:0000256" key="10">
    <source>
        <dbReference type="ARBA" id="ARBA00037864"/>
    </source>
</evidence>
<dbReference type="GO" id="GO:0000425">
    <property type="term" value="P:pexophagy"/>
    <property type="evidence" value="ECO:0007669"/>
    <property type="project" value="EnsemblFungi"/>
</dbReference>
<dbReference type="GO" id="GO:0006623">
    <property type="term" value="P:protein targeting to vacuole"/>
    <property type="evidence" value="ECO:0007669"/>
    <property type="project" value="EnsemblFungi"/>
</dbReference>
<dbReference type="InterPro" id="IPR015943">
    <property type="entry name" value="WD40/YVTN_repeat-like_dom_sf"/>
</dbReference>
<dbReference type="Pfam" id="PF00400">
    <property type="entry name" value="WD40"/>
    <property type="match status" value="1"/>
</dbReference>
<keyword evidence="4 11" id="KW-0853">WD repeat</keyword>
<proteinExistence type="predicted"/>
<name>C4R3D3_KOMPG</name>
<evidence type="ECO:0000259" key="12">
    <source>
        <dbReference type="PROSITE" id="PS50011"/>
    </source>
</evidence>
<protein>
    <recommendedName>
        <fullName evidence="2">non-specific serine/threonine protein kinase</fullName>
        <ecNumber evidence="2">2.7.11.1</ecNumber>
    </recommendedName>
</protein>
<dbReference type="SMART" id="SM00220">
    <property type="entry name" value="S_TKc"/>
    <property type="match status" value="1"/>
</dbReference>
<dbReference type="Gene3D" id="1.10.510.10">
    <property type="entry name" value="Transferase(Phosphotransferase) domain 1"/>
    <property type="match status" value="1"/>
</dbReference>
<dbReference type="GO" id="GO:0043130">
    <property type="term" value="F:ubiquitin binding"/>
    <property type="evidence" value="ECO:0007669"/>
    <property type="project" value="EnsemblFungi"/>
</dbReference>
<dbReference type="OMA" id="YNLLCSW"/>
<dbReference type="RefSeq" id="XP_002492248.1">
    <property type="nucleotide sequence ID" value="XM_002492203.1"/>
</dbReference>
<dbReference type="InterPro" id="IPR045162">
    <property type="entry name" value="Vps15-like"/>
</dbReference>
<accession>C4R3D3</accession>
<dbReference type="GO" id="GO:0071561">
    <property type="term" value="C:nucleus-vacuole junction"/>
    <property type="evidence" value="ECO:0007669"/>
    <property type="project" value="EnsemblFungi"/>
</dbReference>
<dbReference type="GO" id="GO:0034272">
    <property type="term" value="C:phosphatidylinositol 3-kinase complex, class III, type II"/>
    <property type="evidence" value="ECO:0007669"/>
    <property type="project" value="EnsemblFungi"/>
</dbReference>
<evidence type="ECO:0000256" key="5">
    <source>
        <dbReference type="ARBA" id="ARBA00022679"/>
    </source>
</evidence>
<dbReference type="eggNOG" id="KOG1240">
    <property type="taxonomic scope" value="Eukaryota"/>
</dbReference>
<dbReference type="GO" id="GO:0045324">
    <property type="term" value="P:late endosome to vacuole transport"/>
    <property type="evidence" value="ECO:0007669"/>
    <property type="project" value="EnsemblFungi"/>
</dbReference>
<dbReference type="CDD" id="cd13980">
    <property type="entry name" value="STKc_Vps15"/>
    <property type="match status" value="1"/>
</dbReference>
<dbReference type="Pfam" id="PF22956">
    <property type="entry name" value="VPS15-like_hel"/>
    <property type="match status" value="1"/>
</dbReference>
<dbReference type="PANTHER" id="PTHR17583">
    <property type="entry name" value="PHOSPHOINOSITIDE 3-KINASE REGULATORY SUBUNIT 4"/>
    <property type="match status" value="1"/>
</dbReference>
<dbReference type="SUPFAM" id="SSF50978">
    <property type="entry name" value="WD40 repeat-like"/>
    <property type="match status" value="1"/>
</dbReference>
<dbReference type="InterPro" id="IPR000719">
    <property type="entry name" value="Prot_kinase_dom"/>
</dbReference>
<evidence type="ECO:0000256" key="6">
    <source>
        <dbReference type="ARBA" id="ARBA00022737"/>
    </source>
</evidence>
<dbReference type="STRING" id="644223.C4R3D3"/>
<evidence type="ECO:0000313" key="14">
    <source>
        <dbReference type="Proteomes" id="UP000000314"/>
    </source>
</evidence>
<dbReference type="InterPro" id="IPR016024">
    <property type="entry name" value="ARM-type_fold"/>
</dbReference>
<dbReference type="InterPro" id="IPR001680">
    <property type="entry name" value="WD40_rpt"/>
</dbReference>
<dbReference type="FunCoup" id="C4R3D3">
    <property type="interactions" value="841"/>
</dbReference>
<keyword evidence="8 13" id="KW-0418">Kinase</keyword>
<dbReference type="PROSITE" id="PS50082">
    <property type="entry name" value="WD_REPEATS_2"/>
    <property type="match status" value="1"/>
</dbReference>
<dbReference type="InParanoid" id="C4R3D3"/>
<dbReference type="GeneID" id="8199328"/>
<dbReference type="OrthoDB" id="242910at2759"/>
<gene>
    <name evidence="13" type="ordered locus">PAS_chr3_0042</name>
</gene>